<keyword evidence="2" id="KW-1185">Reference proteome</keyword>
<proteinExistence type="predicted"/>
<name>A0ACB6ZSP8_THEGA</name>
<reference evidence="1" key="2">
    <citation type="journal article" date="2020" name="Nat. Commun.">
        <title>Large-scale genome sequencing of mycorrhizal fungi provides insights into the early evolution of symbiotic traits.</title>
        <authorList>
            <person name="Miyauchi S."/>
            <person name="Kiss E."/>
            <person name="Kuo A."/>
            <person name="Drula E."/>
            <person name="Kohler A."/>
            <person name="Sanchez-Garcia M."/>
            <person name="Morin E."/>
            <person name="Andreopoulos B."/>
            <person name="Barry K.W."/>
            <person name="Bonito G."/>
            <person name="Buee M."/>
            <person name="Carver A."/>
            <person name="Chen C."/>
            <person name="Cichocki N."/>
            <person name="Clum A."/>
            <person name="Culley D."/>
            <person name="Crous P.W."/>
            <person name="Fauchery L."/>
            <person name="Girlanda M."/>
            <person name="Hayes R.D."/>
            <person name="Keri Z."/>
            <person name="LaButti K."/>
            <person name="Lipzen A."/>
            <person name="Lombard V."/>
            <person name="Magnuson J."/>
            <person name="Maillard F."/>
            <person name="Murat C."/>
            <person name="Nolan M."/>
            <person name="Ohm R.A."/>
            <person name="Pangilinan J."/>
            <person name="Pereira M.F."/>
            <person name="Perotto S."/>
            <person name="Peter M."/>
            <person name="Pfister S."/>
            <person name="Riley R."/>
            <person name="Sitrit Y."/>
            <person name="Stielow J.B."/>
            <person name="Szollosi G."/>
            <person name="Zifcakova L."/>
            <person name="Stursova M."/>
            <person name="Spatafora J.W."/>
            <person name="Tedersoo L."/>
            <person name="Vaario L.M."/>
            <person name="Yamada A."/>
            <person name="Yan M."/>
            <person name="Wang P."/>
            <person name="Xu J."/>
            <person name="Bruns T."/>
            <person name="Baldrian P."/>
            <person name="Vilgalys R."/>
            <person name="Dunand C."/>
            <person name="Henrissat B."/>
            <person name="Grigoriev I.V."/>
            <person name="Hibbett D."/>
            <person name="Nagy L.G."/>
            <person name="Martin F.M."/>
        </authorList>
    </citation>
    <scope>NUCLEOTIDE SEQUENCE</scope>
    <source>
        <strain evidence="1">P2</strain>
    </source>
</reference>
<evidence type="ECO:0000313" key="1">
    <source>
        <dbReference type="EMBL" id="KAF9652865.1"/>
    </source>
</evidence>
<evidence type="ECO:0000313" key="2">
    <source>
        <dbReference type="Proteomes" id="UP000886501"/>
    </source>
</evidence>
<accession>A0ACB6ZSP8</accession>
<comment type="caution">
    <text evidence="1">The sequence shown here is derived from an EMBL/GenBank/DDBJ whole genome shotgun (WGS) entry which is preliminary data.</text>
</comment>
<dbReference type="EMBL" id="MU117966">
    <property type="protein sequence ID" value="KAF9652865.1"/>
    <property type="molecule type" value="Genomic_DNA"/>
</dbReference>
<dbReference type="Proteomes" id="UP000886501">
    <property type="component" value="Unassembled WGS sequence"/>
</dbReference>
<gene>
    <name evidence="1" type="ORF">BDM02DRAFT_3108491</name>
</gene>
<protein>
    <submittedName>
        <fullName evidence="1">SMAD/FHA domain-containing protein</fullName>
    </submittedName>
</protein>
<reference evidence="1" key="1">
    <citation type="submission" date="2019-10" db="EMBL/GenBank/DDBJ databases">
        <authorList>
            <consortium name="DOE Joint Genome Institute"/>
            <person name="Kuo A."/>
            <person name="Miyauchi S."/>
            <person name="Kiss E."/>
            <person name="Drula E."/>
            <person name="Kohler A."/>
            <person name="Sanchez-Garcia M."/>
            <person name="Andreopoulos B."/>
            <person name="Barry K.W."/>
            <person name="Bonito G."/>
            <person name="Buee M."/>
            <person name="Carver A."/>
            <person name="Chen C."/>
            <person name="Cichocki N."/>
            <person name="Clum A."/>
            <person name="Culley D."/>
            <person name="Crous P.W."/>
            <person name="Fauchery L."/>
            <person name="Girlanda M."/>
            <person name="Hayes R."/>
            <person name="Keri Z."/>
            <person name="Labutti K."/>
            <person name="Lipzen A."/>
            <person name="Lombard V."/>
            <person name="Magnuson J."/>
            <person name="Maillard F."/>
            <person name="Morin E."/>
            <person name="Murat C."/>
            <person name="Nolan M."/>
            <person name="Ohm R."/>
            <person name="Pangilinan J."/>
            <person name="Pereira M."/>
            <person name="Perotto S."/>
            <person name="Peter M."/>
            <person name="Riley R."/>
            <person name="Sitrit Y."/>
            <person name="Stielow B."/>
            <person name="Szollosi G."/>
            <person name="Zifcakova L."/>
            <person name="Stursova M."/>
            <person name="Spatafora J.W."/>
            <person name="Tedersoo L."/>
            <person name="Vaario L.-M."/>
            <person name="Yamada A."/>
            <person name="Yan M."/>
            <person name="Wang P."/>
            <person name="Xu J."/>
            <person name="Bruns T."/>
            <person name="Baldrian P."/>
            <person name="Vilgalys R."/>
            <person name="Henrissat B."/>
            <person name="Grigoriev I.V."/>
            <person name="Hibbett D."/>
            <person name="Nagy L.G."/>
            <person name="Martin F.M."/>
        </authorList>
    </citation>
    <scope>NUCLEOTIDE SEQUENCE</scope>
    <source>
        <strain evidence="1">P2</strain>
    </source>
</reference>
<organism evidence="1 2">
    <name type="scientific">Thelephora ganbajun</name>
    <name type="common">Ganba fungus</name>
    <dbReference type="NCBI Taxonomy" id="370292"/>
    <lineage>
        <taxon>Eukaryota</taxon>
        <taxon>Fungi</taxon>
        <taxon>Dikarya</taxon>
        <taxon>Basidiomycota</taxon>
        <taxon>Agaricomycotina</taxon>
        <taxon>Agaricomycetes</taxon>
        <taxon>Thelephorales</taxon>
        <taxon>Thelephoraceae</taxon>
        <taxon>Thelephora</taxon>
    </lineage>
</organism>
<sequence length="109" mass="11917">MGMKYLNLAPHSGYTFTPKTVYLPAGSRIILGRATESNPTHPSNGLFPREMSISLNHAEIWYEDGKVFIQDLGSEQGTSVNYSPIRRPTLVSNGDIVTLGGVMMKVTTS</sequence>